<dbReference type="GO" id="GO:0000155">
    <property type="term" value="F:phosphorelay sensor kinase activity"/>
    <property type="evidence" value="ECO:0007669"/>
    <property type="project" value="InterPro"/>
</dbReference>
<dbReference type="InterPro" id="IPR018060">
    <property type="entry name" value="HTH_AraC"/>
</dbReference>
<proteinExistence type="predicted"/>
<dbReference type="Gene3D" id="3.40.50.2300">
    <property type="match status" value="1"/>
</dbReference>
<evidence type="ECO:0000256" key="7">
    <source>
        <dbReference type="PROSITE-ProRule" id="PRU00169"/>
    </source>
</evidence>
<gene>
    <name evidence="12" type="ORF">CLV91_0478</name>
</gene>
<dbReference type="SMART" id="SM00388">
    <property type="entry name" value="HisKA"/>
    <property type="match status" value="1"/>
</dbReference>
<accession>A0A495ECX1</accession>
<evidence type="ECO:0000259" key="10">
    <source>
        <dbReference type="PROSITE" id="PS01124"/>
    </source>
</evidence>
<keyword evidence="5" id="KW-0238">DNA-binding</keyword>
<dbReference type="OrthoDB" id="358279at2"/>
<evidence type="ECO:0000313" key="12">
    <source>
        <dbReference type="EMBL" id="RKR14403.1"/>
    </source>
</evidence>
<keyword evidence="4" id="KW-0805">Transcription regulation</keyword>
<dbReference type="Gene3D" id="1.10.287.130">
    <property type="match status" value="1"/>
</dbReference>
<dbReference type="InterPro" id="IPR011006">
    <property type="entry name" value="CheY-like_superfamily"/>
</dbReference>
<dbReference type="GO" id="GO:0003700">
    <property type="term" value="F:DNA-binding transcription factor activity"/>
    <property type="evidence" value="ECO:0007669"/>
    <property type="project" value="InterPro"/>
</dbReference>
<evidence type="ECO:0000313" key="13">
    <source>
        <dbReference type="Proteomes" id="UP000269412"/>
    </source>
</evidence>
<evidence type="ECO:0000256" key="4">
    <source>
        <dbReference type="ARBA" id="ARBA00023015"/>
    </source>
</evidence>
<dbReference type="PANTHER" id="PTHR43547">
    <property type="entry name" value="TWO-COMPONENT HISTIDINE KINASE"/>
    <property type="match status" value="1"/>
</dbReference>
<name>A0A495ECX1_9FLAO</name>
<keyword evidence="8" id="KW-1133">Transmembrane helix</keyword>
<dbReference type="SMART" id="SM00448">
    <property type="entry name" value="REC"/>
    <property type="match status" value="1"/>
</dbReference>
<evidence type="ECO:0000256" key="3">
    <source>
        <dbReference type="ARBA" id="ARBA00022553"/>
    </source>
</evidence>
<dbReference type="SMART" id="SM00342">
    <property type="entry name" value="HTH_ARAC"/>
    <property type="match status" value="1"/>
</dbReference>
<dbReference type="InterPro" id="IPR018062">
    <property type="entry name" value="HTH_AraC-typ_CS"/>
</dbReference>
<feature type="domain" description="HTH araC/xylS-type" evidence="10">
    <location>
        <begin position="567"/>
        <end position="666"/>
    </location>
</feature>
<evidence type="ECO:0000256" key="9">
    <source>
        <dbReference type="SAM" id="SignalP"/>
    </source>
</evidence>
<dbReference type="PANTHER" id="PTHR43547:SF2">
    <property type="entry name" value="HYBRID SIGNAL TRANSDUCTION HISTIDINE KINASE C"/>
    <property type="match status" value="1"/>
</dbReference>
<dbReference type="InterPro" id="IPR003661">
    <property type="entry name" value="HisK_dim/P_dom"/>
</dbReference>
<comment type="caution">
    <text evidence="12">The sequence shown here is derived from an EMBL/GenBank/DDBJ whole genome shotgun (WGS) entry which is preliminary data.</text>
</comment>
<evidence type="ECO:0000256" key="1">
    <source>
        <dbReference type="ARBA" id="ARBA00000085"/>
    </source>
</evidence>
<dbReference type="InterPro" id="IPR036097">
    <property type="entry name" value="HisK_dim/P_sf"/>
</dbReference>
<keyword evidence="9" id="KW-0732">Signal</keyword>
<dbReference type="PRINTS" id="PR00032">
    <property type="entry name" value="HTHARAC"/>
</dbReference>
<dbReference type="Gene3D" id="1.10.10.60">
    <property type="entry name" value="Homeodomain-like"/>
    <property type="match status" value="2"/>
</dbReference>
<evidence type="ECO:0000256" key="5">
    <source>
        <dbReference type="ARBA" id="ARBA00023125"/>
    </source>
</evidence>
<dbReference type="FunFam" id="1.10.10.60:FF:000284">
    <property type="entry name" value="Two-component system sensor histidine kinase/response regulator"/>
    <property type="match status" value="1"/>
</dbReference>
<evidence type="ECO:0000256" key="6">
    <source>
        <dbReference type="ARBA" id="ARBA00023163"/>
    </source>
</evidence>
<evidence type="ECO:0000256" key="8">
    <source>
        <dbReference type="SAM" id="Phobius"/>
    </source>
</evidence>
<dbReference type="PROSITE" id="PS00041">
    <property type="entry name" value="HTH_ARAC_FAMILY_1"/>
    <property type="match status" value="1"/>
</dbReference>
<dbReference type="EMBL" id="RBIQ01000007">
    <property type="protein sequence ID" value="RKR14403.1"/>
    <property type="molecule type" value="Genomic_DNA"/>
</dbReference>
<comment type="catalytic activity">
    <reaction evidence="1">
        <text>ATP + protein L-histidine = ADP + protein N-phospho-L-histidine.</text>
        <dbReference type="EC" id="2.7.13.3"/>
    </reaction>
</comment>
<dbReference type="GO" id="GO:0043565">
    <property type="term" value="F:sequence-specific DNA binding"/>
    <property type="evidence" value="ECO:0007669"/>
    <property type="project" value="InterPro"/>
</dbReference>
<feature type="chain" id="PRO_5019749437" description="histidine kinase" evidence="9">
    <location>
        <begin position="33"/>
        <end position="680"/>
    </location>
</feature>
<dbReference type="SUPFAM" id="SSF46689">
    <property type="entry name" value="Homeodomain-like"/>
    <property type="match status" value="1"/>
</dbReference>
<keyword evidence="13" id="KW-1185">Reference proteome</keyword>
<evidence type="ECO:0000256" key="2">
    <source>
        <dbReference type="ARBA" id="ARBA00012438"/>
    </source>
</evidence>
<dbReference type="SUPFAM" id="SSF47384">
    <property type="entry name" value="Homodimeric domain of signal transducing histidine kinase"/>
    <property type="match status" value="1"/>
</dbReference>
<feature type="signal peptide" evidence="9">
    <location>
        <begin position="1"/>
        <end position="32"/>
    </location>
</feature>
<feature type="domain" description="Response regulatory" evidence="11">
    <location>
        <begin position="420"/>
        <end position="535"/>
    </location>
</feature>
<sequence length="680" mass="77948">MRNLNKKYSCFYKQTIAFLAFVMLCQTSILHAQQQQILNNKEFSNTNLLVTNNPLKGKLNSSFNTNKSSFFTYKKSNINFTSLTAKKTNKDPLESSKNIWYAVPKPISFSTYSPYGKKAWPLLFVGTFFISILLISWYYKQLRINEKNIFKVQEATNEINRLKLHFFTTINHDFKSPLTNILNPLDELLALKTNDAFIETKLKSIESNVKQLIGVVNELTDYRKIEIGKSELILKKENIIDFIKNNIESQKLIAQNKNILLLFKSKLLVSDVWFDADKFEKVINDITYELIQTAQEESTITISTEIPTDLLKINRKSREIECKYILIKYEADNDTPGLDTFNPSEDFLNTKYKVIEKIMQLHYGTISSIKKNSYLLKIPLGNVHLVSGEIPNTTAETNSNTIKNNSENNPSLVLEKTKPTVLIYDNSQKTRNLIKKGLHNKYSILEAKNSKEALNLALKKIPKLIIGDVSTEQSGGIALCYQLKNNAKTSHIPIILLSPLNTEENRMEGFESGADAYISKPIKMELLSLRVDKLVESRASIGRYLKTQELLTIEDVSINSNEQAFLNKIMSFLEKHMQNESYGVDQLAEDMSLSRSTLFRKLKNLTGHAPNEFIRMIKLKRASQLLAKNQYTISEISYLVGFNDPNYFGKCFRKMFGQSPSSYVSKYKKNSDDNMDFKPN</sequence>
<dbReference type="InterPro" id="IPR009057">
    <property type="entry name" value="Homeodomain-like_sf"/>
</dbReference>
<dbReference type="AlphaFoldDB" id="A0A495ECX1"/>
<dbReference type="PROSITE" id="PS01124">
    <property type="entry name" value="HTH_ARAC_FAMILY_2"/>
    <property type="match status" value="1"/>
</dbReference>
<evidence type="ECO:0000259" key="11">
    <source>
        <dbReference type="PROSITE" id="PS50110"/>
    </source>
</evidence>
<dbReference type="InterPro" id="IPR001789">
    <property type="entry name" value="Sig_transdc_resp-reg_receiver"/>
</dbReference>
<feature type="modified residue" description="4-aspartylphosphate" evidence="7">
    <location>
        <position position="468"/>
    </location>
</feature>
<dbReference type="InterPro" id="IPR020449">
    <property type="entry name" value="Tscrpt_reg_AraC-type_HTH"/>
</dbReference>
<organism evidence="12 13">
    <name type="scientific">Maribacter vaceletii</name>
    <dbReference type="NCBI Taxonomy" id="1206816"/>
    <lineage>
        <taxon>Bacteria</taxon>
        <taxon>Pseudomonadati</taxon>
        <taxon>Bacteroidota</taxon>
        <taxon>Flavobacteriia</taxon>
        <taxon>Flavobacteriales</taxon>
        <taxon>Flavobacteriaceae</taxon>
        <taxon>Maribacter</taxon>
    </lineage>
</organism>
<keyword evidence="3 7" id="KW-0597">Phosphoprotein</keyword>
<keyword evidence="8" id="KW-0812">Transmembrane</keyword>
<dbReference type="CDD" id="cd00082">
    <property type="entry name" value="HisKA"/>
    <property type="match status" value="1"/>
</dbReference>
<keyword evidence="8" id="KW-0472">Membrane</keyword>
<protein>
    <recommendedName>
        <fullName evidence="2">histidine kinase</fullName>
        <ecNumber evidence="2">2.7.13.3</ecNumber>
    </recommendedName>
</protein>
<feature type="transmembrane region" description="Helical" evidence="8">
    <location>
        <begin position="119"/>
        <end position="139"/>
    </location>
</feature>
<dbReference type="SUPFAM" id="SSF52172">
    <property type="entry name" value="CheY-like"/>
    <property type="match status" value="1"/>
</dbReference>
<keyword evidence="6" id="KW-0804">Transcription</keyword>
<dbReference type="EC" id="2.7.13.3" evidence="2"/>
<dbReference type="Proteomes" id="UP000269412">
    <property type="component" value="Unassembled WGS sequence"/>
</dbReference>
<dbReference type="Pfam" id="PF12833">
    <property type="entry name" value="HTH_18"/>
    <property type="match status" value="1"/>
</dbReference>
<dbReference type="PROSITE" id="PS50110">
    <property type="entry name" value="RESPONSE_REGULATORY"/>
    <property type="match status" value="1"/>
</dbReference>
<reference evidence="12 13" key="1">
    <citation type="submission" date="2018-10" db="EMBL/GenBank/DDBJ databases">
        <title>Genomic Encyclopedia of Archaeal and Bacterial Type Strains, Phase II (KMG-II): from individual species to whole genera.</title>
        <authorList>
            <person name="Goeker M."/>
        </authorList>
    </citation>
    <scope>NUCLEOTIDE SEQUENCE [LARGE SCALE GENOMIC DNA]</scope>
    <source>
        <strain evidence="12 13">DSM 25230</strain>
    </source>
</reference>
<dbReference type="Pfam" id="PF00072">
    <property type="entry name" value="Response_reg"/>
    <property type="match status" value="1"/>
</dbReference>
<dbReference type="RefSeq" id="WP_121063587.1">
    <property type="nucleotide sequence ID" value="NZ_RBIQ01000007.1"/>
</dbReference>